<gene>
    <name evidence="2" type="ORF">Nans01_37170</name>
</gene>
<evidence type="ECO:0000256" key="1">
    <source>
        <dbReference type="SAM" id="MobiDB-lite"/>
    </source>
</evidence>
<dbReference type="AlphaFoldDB" id="A0A9W6UHY4"/>
<dbReference type="EMBL" id="BSQG01000006">
    <property type="protein sequence ID" value="GLU49366.1"/>
    <property type="molecule type" value="Genomic_DNA"/>
</dbReference>
<evidence type="ECO:0000313" key="2">
    <source>
        <dbReference type="EMBL" id="GLU49366.1"/>
    </source>
</evidence>
<proteinExistence type="predicted"/>
<feature type="compositionally biased region" description="Pro residues" evidence="1">
    <location>
        <begin position="83"/>
        <end position="92"/>
    </location>
</feature>
<dbReference type="Proteomes" id="UP001165092">
    <property type="component" value="Unassembled WGS sequence"/>
</dbReference>
<accession>A0A9W6UHY4</accession>
<evidence type="ECO:0000313" key="3">
    <source>
        <dbReference type="Proteomes" id="UP001165092"/>
    </source>
</evidence>
<keyword evidence="3" id="KW-1185">Reference proteome</keyword>
<sequence length="92" mass="9634">MDVEQDEVGLVLDDDADRAVDVAGLADDLYRVAEFAAHTAAKEPVVVHDDDARDPPGCKGVFVYHGLDSTLAGSPTGARCRTRPPPGTTADA</sequence>
<organism evidence="2 3">
    <name type="scientific">Nocardiopsis ansamitocini</name>
    <dbReference type="NCBI Taxonomy" id="1670832"/>
    <lineage>
        <taxon>Bacteria</taxon>
        <taxon>Bacillati</taxon>
        <taxon>Actinomycetota</taxon>
        <taxon>Actinomycetes</taxon>
        <taxon>Streptosporangiales</taxon>
        <taxon>Nocardiopsidaceae</taxon>
        <taxon>Nocardiopsis</taxon>
    </lineage>
</organism>
<name>A0A9W6UHY4_9ACTN</name>
<reference evidence="2" key="1">
    <citation type="submission" date="2023-02" db="EMBL/GenBank/DDBJ databases">
        <title>Nocardiopsis ansamitocini NBRC 112285.</title>
        <authorList>
            <person name="Ichikawa N."/>
            <person name="Sato H."/>
            <person name="Tonouchi N."/>
        </authorList>
    </citation>
    <scope>NUCLEOTIDE SEQUENCE</scope>
    <source>
        <strain evidence="2">NBRC 112285</strain>
    </source>
</reference>
<feature type="region of interest" description="Disordered" evidence="1">
    <location>
        <begin position="73"/>
        <end position="92"/>
    </location>
</feature>
<protein>
    <submittedName>
        <fullName evidence="2">Uncharacterized protein</fullName>
    </submittedName>
</protein>
<comment type="caution">
    <text evidence="2">The sequence shown here is derived from an EMBL/GenBank/DDBJ whole genome shotgun (WGS) entry which is preliminary data.</text>
</comment>